<evidence type="ECO:0000256" key="12">
    <source>
        <dbReference type="ARBA" id="ARBA00023316"/>
    </source>
</evidence>
<dbReference type="InterPro" id="IPR011095">
    <property type="entry name" value="Dala_Dala_lig_C"/>
</dbReference>
<comment type="function">
    <text evidence="14">Cell wall formation.</text>
</comment>
<dbReference type="NCBIfam" id="NF002378">
    <property type="entry name" value="PRK01372.1"/>
    <property type="match status" value="1"/>
</dbReference>
<dbReference type="GO" id="GO:0008716">
    <property type="term" value="F:D-alanine-D-alanine ligase activity"/>
    <property type="evidence" value="ECO:0007669"/>
    <property type="project" value="UniProtKB-EC"/>
</dbReference>
<keyword evidence="10 14" id="KW-0133">Cell shape</keyword>
<comment type="cofactor">
    <cofactor evidence="2">
        <name>Mg(2+)</name>
        <dbReference type="ChEBI" id="CHEBI:18420"/>
    </cofactor>
</comment>
<dbReference type="RefSeq" id="WP_009058434.1">
    <property type="nucleotide sequence ID" value="NZ_JAHXRZ010000015.1"/>
</dbReference>
<protein>
    <recommendedName>
        <fullName evidence="5 14">D-alanine--D-alanine ligase</fullName>
        <ecNumber evidence="5 14">6.3.2.4</ecNumber>
    </recommendedName>
    <alternativeName>
        <fullName evidence="14">D-Ala-D-Ala ligase</fullName>
    </alternativeName>
    <alternativeName>
        <fullName evidence="14">D-alanylalanine synthetase</fullName>
    </alternativeName>
</protein>
<dbReference type="PANTHER" id="PTHR23132:SF23">
    <property type="entry name" value="D-ALANINE--D-ALANINE LIGASE B"/>
    <property type="match status" value="1"/>
</dbReference>
<evidence type="ECO:0000256" key="5">
    <source>
        <dbReference type="ARBA" id="ARBA00012216"/>
    </source>
</evidence>
<keyword evidence="18" id="KW-1185">Reference proteome</keyword>
<keyword evidence="9 15" id="KW-0067">ATP-binding</keyword>
<dbReference type="InterPro" id="IPR011761">
    <property type="entry name" value="ATP-grasp"/>
</dbReference>
<evidence type="ECO:0000256" key="1">
    <source>
        <dbReference type="ARBA" id="ARBA00001936"/>
    </source>
</evidence>
<dbReference type="PROSITE" id="PS00844">
    <property type="entry name" value="DALA_DALA_LIGASE_2"/>
    <property type="match status" value="1"/>
</dbReference>
<dbReference type="Gene3D" id="3.30.470.20">
    <property type="entry name" value="ATP-grasp fold, B domain"/>
    <property type="match status" value="1"/>
</dbReference>
<dbReference type="SUPFAM" id="SSF52440">
    <property type="entry name" value="PreATP-grasp domain"/>
    <property type="match status" value="1"/>
</dbReference>
<comment type="pathway">
    <text evidence="14">Cell wall biogenesis; peptidoglycan biosynthesis.</text>
</comment>
<evidence type="ECO:0000259" key="16">
    <source>
        <dbReference type="PROSITE" id="PS50975"/>
    </source>
</evidence>
<evidence type="ECO:0000256" key="15">
    <source>
        <dbReference type="PROSITE-ProRule" id="PRU00409"/>
    </source>
</evidence>
<dbReference type="InterPro" id="IPR011127">
    <property type="entry name" value="Dala_Dala_lig_N"/>
</dbReference>
<keyword evidence="8 15" id="KW-0547">Nucleotide-binding</keyword>
<evidence type="ECO:0000313" key="17">
    <source>
        <dbReference type="EMBL" id="CAI9086020.1"/>
    </source>
</evidence>
<keyword evidence="7 14" id="KW-0436">Ligase</keyword>
<evidence type="ECO:0000256" key="9">
    <source>
        <dbReference type="ARBA" id="ARBA00022840"/>
    </source>
</evidence>
<comment type="subcellular location">
    <subcellularLocation>
        <location evidence="3 14">Cytoplasm</location>
    </subcellularLocation>
</comment>
<dbReference type="EC" id="6.3.2.4" evidence="5 14"/>
<evidence type="ECO:0000256" key="10">
    <source>
        <dbReference type="ARBA" id="ARBA00022960"/>
    </source>
</evidence>
<dbReference type="Pfam" id="PF01820">
    <property type="entry name" value="Dala_Dala_lig_N"/>
    <property type="match status" value="1"/>
</dbReference>
<comment type="similarity">
    <text evidence="4 14">Belongs to the D-alanine--D-alanine ligase family.</text>
</comment>
<dbReference type="Pfam" id="PF07478">
    <property type="entry name" value="Dala_Dala_lig_C"/>
    <property type="match status" value="1"/>
</dbReference>
<dbReference type="Gene3D" id="3.40.50.20">
    <property type="match status" value="1"/>
</dbReference>
<feature type="domain" description="ATP-grasp" evidence="16">
    <location>
        <begin position="103"/>
        <end position="293"/>
    </location>
</feature>
<dbReference type="HAMAP" id="MF_00047">
    <property type="entry name" value="Dala_Dala_lig"/>
    <property type="match status" value="1"/>
</dbReference>
<evidence type="ECO:0000256" key="13">
    <source>
        <dbReference type="ARBA" id="ARBA00047614"/>
    </source>
</evidence>
<dbReference type="EMBL" id="OX458932">
    <property type="protein sequence ID" value="CAI9086020.1"/>
    <property type="molecule type" value="Genomic_DNA"/>
</dbReference>
<dbReference type="InterPro" id="IPR005905">
    <property type="entry name" value="D_ala_D_ala"/>
</dbReference>
<dbReference type="PIRSF" id="PIRSF039102">
    <property type="entry name" value="Ddl/VanB"/>
    <property type="match status" value="1"/>
</dbReference>
<comment type="cofactor">
    <cofactor evidence="1">
        <name>Mn(2+)</name>
        <dbReference type="ChEBI" id="CHEBI:29035"/>
    </cofactor>
</comment>
<reference evidence="17" key="1">
    <citation type="submission" date="2023-03" db="EMBL/GenBank/DDBJ databases">
        <authorList>
            <person name="Cremers G."/>
            <person name="Picone N."/>
        </authorList>
    </citation>
    <scope>NUCLEOTIDE SEQUENCE</scope>
    <source>
        <strain evidence="17">Sample_alias</strain>
    </source>
</reference>
<gene>
    <name evidence="14 17" type="primary">ddl</name>
    <name evidence="17" type="ORF">MFUM_1690</name>
</gene>
<dbReference type="PANTHER" id="PTHR23132">
    <property type="entry name" value="D-ALANINE--D-ALANINE LIGASE"/>
    <property type="match status" value="1"/>
</dbReference>
<dbReference type="NCBIfam" id="TIGR01205">
    <property type="entry name" value="D_ala_D_alaTIGR"/>
    <property type="match status" value="1"/>
</dbReference>
<dbReference type="InterPro" id="IPR016185">
    <property type="entry name" value="PreATP-grasp_dom_sf"/>
</dbReference>
<dbReference type="InterPro" id="IPR000291">
    <property type="entry name" value="D-Ala_lig_Van_CS"/>
</dbReference>
<dbReference type="PROSITE" id="PS50975">
    <property type="entry name" value="ATP_GRASP"/>
    <property type="match status" value="1"/>
</dbReference>
<accession>A0ABM9IE96</accession>
<dbReference type="Gene3D" id="3.30.1490.20">
    <property type="entry name" value="ATP-grasp fold, A domain"/>
    <property type="match status" value="1"/>
</dbReference>
<name>A0ABM9IE96_9BACT</name>
<evidence type="ECO:0000256" key="14">
    <source>
        <dbReference type="HAMAP-Rule" id="MF_00047"/>
    </source>
</evidence>
<evidence type="ECO:0000256" key="6">
    <source>
        <dbReference type="ARBA" id="ARBA00022490"/>
    </source>
</evidence>
<evidence type="ECO:0000256" key="11">
    <source>
        <dbReference type="ARBA" id="ARBA00022984"/>
    </source>
</evidence>
<keyword evidence="11 14" id="KW-0573">Peptidoglycan synthesis</keyword>
<comment type="catalytic activity">
    <reaction evidence="13 14">
        <text>2 D-alanine + ATP = D-alanyl-D-alanine + ADP + phosphate + H(+)</text>
        <dbReference type="Rhea" id="RHEA:11224"/>
        <dbReference type="ChEBI" id="CHEBI:15378"/>
        <dbReference type="ChEBI" id="CHEBI:30616"/>
        <dbReference type="ChEBI" id="CHEBI:43474"/>
        <dbReference type="ChEBI" id="CHEBI:57416"/>
        <dbReference type="ChEBI" id="CHEBI:57822"/>
        <dbReference type="ChEBI" id="CHEBI:456216"/>
        <dbReference type="EC" id="6.3.2.4"/>
    </reaction>
</comment>
<evidence type="ECO:0000313" key="18">
    <source>
        <dbReference type="Proteomes" id="UP001161497"/>
    </source>
</evidence>
<sequence>MKEELPRHITILKGGPSEERQISLKTASAVESALFSLGYELTSVDVINEKFELPESTEICFLCIHGTFGEDGQIQRLLMRRGIPFTGSDAASSEKAFDKVWSKKLFVQGGIPTPPFFVVGEEKKVPFGPPYVIKPSRQGSSIGVEFVYAMEDFEEAVRKSKQFDHVVIAETLIKGRELTVAILDNQALPIVEIKPKKGFYDYQNKYTKGASEYICPALLTKSQVEAVQKTALDAFHVLGCSIYGRVDIILSENGVPWVLEINTIPGMTETSLFPMAAKAAGLNFAELCEKIVELSFFKWRARESFGVRI</sequence>
<keyword evidence="12 14" id="KW-0961">Cell wall biogenesis/degradation</keyword>
<organism evidence="17 18">
    <name type="scientific">Candidatus Methylacidiphilum fumarolicum</name>
    <dbReference type="NCBI Taxonomy" id="591154"/>
    <lineage>
        <taxon>Bacteria</taxon>
        <taxon>Pseudomonadati</taxon>
        <taxon>Verrucomicrobiota</taxon>
        <taxon>Methylacidiphilae</taxon>
        <taxon>Methylacidiphilales</taxon>
        <taxon>Methylacidiphilaceae</taxon>
        <taxon>Methylacidiphilum (ex Ratnadevi et al. 2023)</taxon>
    </lineage>
</organism>
<evidence type="ECO:0000256" key="7">
    <source>
        <dbReference type="ARBA" id="ARBA00022598"/>
    </source>
</evidence>
<evidence type="ECO:0000256" key="2">
    <source>
        <dbReference type="ARBA" id="ARBA00001946"/>
    </source>
</evidence>
<proteinExistence type="inferred from homology"/>
<dbReference type="InterPro" id="IPR013815">
    <property type="entry name" value="ATP_grasp_subdomain_1"/>
</dbReference>
<keyword evidence="6 14" id="KW-0963">Cytoplasm</keyword>
<evidence type="ECO:0000256" key="4">
    <source>
        <dbReference type="ARBA" id="ARBA00010871"/>
    </source>
</evidence>
<evidence type="ECO:0000256" key="3">
    <source>
        <dbReference type="ARBA" id="ARBA00004496"/>
    </source>
</evidence>
<dbReference type="SUPFAM" id="SSF56059">
    <property type="entry name" value="Glutathione synthetase ATP-binding domain-like"/>
    <property type="match status" value="1"/>
</dbReference>
<evidence type="ECO:0000256" key="8">
    <source>
        <dbReference type="ARBA" id="ARBA00022741"/>
    </source>
</evidence>
<dbReference type="Proteomes" id="UP001161497">
    <property type="component" value="Chromosome"/>
</dbReference>